<sequence length="567" mass="63699">MKRICLALLLLIATTHGNAQSKTQVRQLAELAQVWGLLKYYHPTVASGRYNWDSVLVSSLQQVLNPRHTTPFTTTIAALLAVPGKDTAAWYAPQADNPMRYRNHTLRWIHQCHYLTPGQQQQVYYIATHPHRGMNYYALPGDGTDSTVTTPNEQPYKQMLLPDVHYRLLALFRFWNVIQYYYPYKYAIGQPWQNVLRQLIPVVIHAKDTLSWHQCIARMAAAINDSHGGLWPEVYHTIAGKYAPPFYFRLVAGKAVVTQLTNSNLTRPSGLQVGAVLTHVNGVPIRQLIKKYWPYVPASNAGGKLKTMHAFVLNTFARKAHYRGTNKDGTKMSANLQQVERDFLKDYLHFFHMRSSDTCKMLNGNIGYVFFSNLTSRNLDSIMQLLMPAKAIIFDMRNYPANGAGIYRVPNYLLPRPALYARITYPDYSYPGRFHYTVANEGTSYHQVGKPNPNAYKGKVLLLVDSRTQSAAEWACMTLLTASHVIVIGTPSAGADGNVTRTLLPGGYAIAFSGLGIYFPDGRETQRCGIPIDVKVPCTVEDMVNDRDPVLEKALELVGRDGGAIRS</sequence>
<dbReference type="Proteomes" id="UP000186917">
    <property type="component" value="Unassembled WGS sequence"/>
</dbReference>
<dbReference type="GO" id="GO:0008236">
    <property type="term" value="F:serine-type peptidase activity"/>
    <property type="evidence" value="ECO:0007669"/>
    <property type="project" value="InterPro"/>
</dbReference>
<dbReference type="InterPro" id="IPR029045">
    <property type="entry name" value="ClpP/crotonase-like_dom_sf"/>
</dbReference>
<dbReference type="Gene3D" id="3.90.226.10">
    <property type="entry name" value="2-enoyl-CoA Hydratase, Chain A, domain 1"/>
    <property type="match status" value="1"/>
</dbReference>
<gene>
    <name evidence="3" type="ORF">SAMN05421788_102346</name>
</gene>
<feature type="signal peptide" evidence="1">
    <location>
        <begin position="1"/>
        <end position="19"/>
    </location>
</feature>
<dbReference type="AlphaFoldDB" id="A0A1N7ND00"/>
<dbReference type="EMBL" id="FTOR01000002">
    <property type="protein sequence ID" value="SIS96182.1"/>
    <property type="molecule type" value="Genomic_DNA"/>
</dbReference>
<dbReference type="Pfam" id="PF03572">
    <property type="entry name" value="Peptidase_S41"/>
    <property type="match status" value="1"/>
</dbReference>
<protein>
    <submittedName>
        <fullName evidence="3">Peptidase family S41</fullName>
    </submittedName>
</protein>
<proteinExistence type="predicted"/>
<dbReference type="InterPro" id="IPR005151">
    <property type="entry name" value="Tail-specific_protease"/>
</dbReference>
<dbReference type="GO" id="GO:0006508">
    <property type="term" value="P:proteolysis"/>
    <property type="evidence" value="ECO:0007669"/>
    <property type="project" value="InterPro"/>
</dbReference>
<evidence type="ECO:0000256" key="1">
    <source>
        <dbReference type="SAM" id="SignalP"/>
    </source>
</evidence>
<dbReference type="OrthoDB" id="5379939at2"/>
<keyword evidence="4" id="KW-1185">Reference proteome</keyword>
<dbReference type="RefSeq" id="WP_076378026.1">
    <property type="nucleotide sequence ID" value="NZ_AP017422.1"/>
</dbReference>
<accession>A0A1N7ND00</accession>
<name>A0A1N7ND00_9BACT</name>
<feature type="chain" id="PRO_5013292283" evidence="1">
    <location>
        <begin position="20"/>
        <end position="567"/>
    </location>
</feature>
<evidence type="ECO:0000313" key="3">
    <source>
        <dbReference type="EMBL" id="SIS96182.1"/>
    </source>
</evidence>
<dbReference type="SUPFAM" id="SSF52096">
    <property type="entry name" value="ClpP/crotonase"/>
    <property type="match status" value="1"/>
</dbReference>
<dbReference type="STRING" id="477680.SAMN05421788_102346"/>
<evidence type="ECO:0000313" key="4">
    <source>
        <dbReference type="Proteomes" id="UP000186917"/>
    </source>
</evidence>
<keyword evidence="1" id="KW-0732">Signal</keyword>
<reference evidence="4" key="1">
    <citation type="submission" date="2017-01" db="EMBL/GenBank/DDBJ databases">
        <authorList>
            <person name="Varghese N."/>
            <person name="Submissions S."/>
        </authorList>
    </citation>
    <scope>NUCLEOTIDE SEQUENCE [LARGE SCALE GENOMIC DNA]</scope>
    <source>
        <strain evidence="4">DSM 21054</strain>
    </source>
</reference>
<organism evidence="3 4">
    <name type="scientific">Filimonas lacunae</name>
    <dbReference type="NCBI Taxonomy" id="477680"/>
    <lineage>
        <taxon>Bacteria</taxon>
        <taxon>Pseudomonadati</taxon>
        <taxon>Bacteroidota</taxon>
        <taxon>Chitinophagia</taxon>
        <taxon>Chitinophagales</taxon>
        <taxon>Chitinophagaceae</taxon>
        <taxon>Filimonas</taxon>
    </lineage>
</organism>
<evidence type="ECO:0000259" key="2">
    <source>
        <dbReference type="Pfam" id="PF03572"/>
    </source>
</evidence>
<feature type="domain" description="Tail specific protease" evidence="2">
    <location>
        <begin position="366"/>
        <end position="536"/>
    </location>
</feature>